<dbReference type="EMBL" id="JALJOQ010000072">
    <property type="protein sequence ID" value="KAK9802048.1"/>
    <property type="molecule type" value="Genomic_DNA"/>
</dbReference>
<dbReference type="Proteomes" id="UP001465755">
    <property type="component" value="Unassembled WGS sequence"/>
</dbReference>
<dbReference type="AlphaFoldDB" id="A0AAW1P2J5"/>
<feature type="domain" description="Treble clef zinc finger" evidence="1">
    <location>
        <begin position="50"/>
        <end position="91"/>
    </location>
</feature>
<name>A0AAW1P2J5_9CHLO</name>
<evidence type="ECO:0000313" key="3">
    <source>
        <dbReference type="Proteomes" id="UP001465755"/>
    </source>
</evidence>
<protein>
    <recommendedName>
        <fullName evidence="1">Treble clef zinc finger domain-containing protein</fullName>
    </recommendedName>
</protein>
<sequence length="111" mass="12583">MRLLSGRPTVILTSTTEPQQANHALALVHPLTFGQRFLRTVSADRLLRNREWDYSRNTVRPEDLLPQSKVKVWWGPCLNSKHGPHKARVDHKPSAGVVALRPGLCQVWAFP</sequence>
<evidence type="ECO:0000259" key="1">
    <source>
        <dbReference type="Pfam" id="PF14311"/>
    </source>
</evidence>
<proteinExistence type="predicted"/>
<organism evidence="2 3">
    <name type="scientific">Symbiochloris irregularis</name>
    <dbReference type="NCBI Taxonomy" id="706552"/>
    <lineage>
        <taxon>Eukaryota</taxon>
        <taxon>Viridiplantae</taxon>
        <taxon>Chlorophyta</taxon>
        <taxon>core chlorophytes</taxon>
        <taxon>Trebouxiophyceae</taxon>
        <taxon>Trebouxiales</taxon>
        <taxon>Trebouxiaceae</taxon>
        <taxon>Symbiochloris</taxon>
    </lineage>
</organism>
<evidence type="ECO:0000313" key="2">
    <source>
        <dbReference type="EMBL" id="KAK9802048.1"/>
    </source>
</evidence>
<comment type="caution">
    <text evidence="2">The sequence shown here is derived from an EMBL/GenBank/DDBJ whole genome shotgun (WGS) entry which is preliminary data.</text>
</comment>
<dbReference type="InterPro" id="IPR025487">
    <property type="entry name" value="DUF4379"/>
</dbReference>
<reference evidence="2 3" key="1">
    <citation type="journal article" date="2024" name="Nat. Commun.">
        <title>Phylogenomics reveals the evolutionary origins of lichenization in chlorophyte algae.</title>
        <authorList>
            <person name="Puginier C."/>
            <person name="Libourel C."/>
            <person name="Otte J."/>
            <person name="Skaloud P."/>
            <person name="Haon M."/>
            <person name="Grisel S."/>
            <person name="Petersen M."/>
            <person name="Berrin J.G."/>
            <person name="Delaux P.M."/>
            <person name="Dal Grande F."/>
            <person name="Keller J."/>
        </authorList>
    </citation>
    <scope>NUCLEOTIDE SEQUENCE [LARGE SCALE GENOMIC DNA]</scope>
    <source>
        <strain evidence="2 3">SAG 2036</strain>
    </source>
</reference>
<gene>
    <name evidence="2" type="ORF">WJX73_006034</name>
</gene>
<keyword evidence="3" id="KW-1185">Reference proteome</keyword>
<accession>A0AAW1P2J5</accession>
<dbReference type="Pfam" id="PF14311">
    <property type="entry name" value="DUF4379"/>
    <property type="match status" value="1"/>
</dbReference>